<name>A0A0L0CTJ9_PLAFA</name>
<evidence type="ECO:0000313" key="8">
    <source>
        <dbReference type="EMBL" id="KNC35536.1"/>
    </source>
</evidence>
<dbReference type="Gene3D" id="1.20.58.830">
    <property type="match status" value="3"/>
</dbReference>
<feature type="compositionally biased region" description="Acidic residues" evidence="1">
    <location>
        <begin position="813"/>
        <end position="827"/>
    </location>
</feature>
<dbReference type="Pfam" id="PF15445">
    <property type="entry name" value="ATS"/>
    <property type="match status" value="1"/>
</dbReference>
<feature type="region of interest" description="Disordered" evidence="1">
    <location>
        <begin position="880"/>
        <end position="908"/>
    </location>
</feature>
<feature type="region of interest" description="Disordered" evidence="1">
    <location>
        <begin position="1267"/>
        <end position="1292"/>
    </location>
</feature>
<organism evidence="8 9">
    <name type="scientific">Plasmodium falciparum RAJ116</name>
    <dbReference type="NCBI Taxonomy" id="580058"/>
    <lineage>
        <taxon>Eukaryota</taxon>
        <taxon>Sar</taxon>
        <taxon>Alveolata</taxon>
        <taxon>Apicomplexa</taxon>
        <taxon>Aconoidasida</taxon>
        <taxon>Haemosporida</taxon>
        <taxon>Plasmodiidae</taxon>
        <taxon>Plasmodium</taxon>
        <taxon>Plasmodium (Laverania)</taxon>
    </lineage>
</organism>
<gene>
    <name evidence="8" type="ORF">PFLG_00586</name>
</gene>
<feature type="compositionally biased region" description="Polar residues" evidence="1">
    <location>
        <begin position="795"/>
        <end position="804"/>
    </location>
</feature>
<feature type="region of interest" description="Disordered" evidence="1">
    <location>
        <begin position="1578"/>
        <end position="1684"/>
    </location>
</feature>
<dbReference type="EMBL" id="GG663859">
    <property type="protein sequence ID" value="KNC35536.1"/>
    <property type="molecule type" value="Genomic_DNA"/>
</dbReference>
<dbReference type="GO" id="GO:0046789">
    <property type="term" value="F:host cell surface receptor binding"/>
    <property type="evidence" value="ECO:0007669"/>
    <property type="project" value="InterPro"/>
</dbReference>
<dbReference type="GO" id="GO:0016020">
    <property type="term" value="C:membrane"/>
    <property type="evidence" value="ECO:0007669"/>
    <property type="project" value="InterPro"/>
</dbReference>
<dbReference type="SUPFAM" id="SSF140924">
    <property type="entry name" value="Duffy binding domain-like"/>
    <property type="match status" value="4"/>
</dbReference>
<feature type="domain" description="Plasmodium falciparum erythrocyte membrane protein-1 N-terminal segment" evidence="5">
    <location>
        <begin position="13"/>
        <end position="48"/>
    </location>
</feature>
<accession>A0A0L0CTJ9</accession>
<evidence type="ECO:0000256" key="1">
    <source>
        <dbReference type="SAM" id="MobiDB-lite"/>
    </source>
</evidence>
<dbReference type="FunFam" id="1.20.58.830:FF:000003">
    <property type="entry name" value="Erythrocyte membrane protein 1, PfEMP1"/>
    <property type="match status" value="1"/>
</dbReference>
<dbReference type="InterPro" id="IPR029210">
    <property type="entry name" value="PfEMP1_NTS"/>
</dbReference>
<evidence type="ECO:0000259" key="7">
    <source>
        <dbReference type="Pfam" id="PF22672"/>
    </source>
</evidence>
<dbReference type="Gene3D" id="1.20.1310.20">
    <property type="entry name" value="Duffy-antigen binding domain"/>
    <property type="match status" value="2"/>
</dbReference>
<dbReference type="FunFam" id="1.10.1900.40:FF:000001">
    <property type="entry name" value="Erythrocyte membrane protein 1"/>
    <property type="match status" value="1"/>
</dbReference>
<feature type="domain" description="Cysteine-rich interdomain region 1 gamma" evidence="6">
    <location>
        <begin position="1378"/>
        <end position="1430"/>
    </location>
</feature>
<evidence type="ECO:0000259" key="2">
    <source>
        <dbReference type="Pfam" id="PF03011"/>
    </source>
</evidence>
<dbReference type="Pfam" id="PF05424">
    <property type="entry name" value="Duffy_binding"/>
    <property type="match status" value="2"/>
</dbReference>
<dbReference type="InterPro" id="IPR004258">
    <property type="entry name" value="DBL"/>
</dbReference>
<dbReference type="Pfam" id="PF03011">
    <property type="entry name" value="PFEMP"/>
    <property type="match status" value="2"/>
</dbReference>
<dbReference type="Gene3D" id="1.10.1900.40">
    <property type="entry name" value="Acidic terminal segments, variant surface antigen of PfEMP1"/>
    <property type="match status" value="2"/>
</dbReference>
<dbReference type="Proteomes" id="UP000054566">
    <property type="component" value="Unassembled WGS sequence"/>
</dbReference>
<feature type="region of interest" description="Disordered" evidence="1">
    <location>
        <begin position="980"/>
        <end position="1012"/>
    </location>
</feature>
<dbReference type="InterPro" id="IPR054595">
    <property type="entry name" value="DBL_C"/>
</dbReference>
<feature type="domain" description="Duffy-antigen binding" evidence="3">
    <location>
        <begin position="112"/>
        <end position="318"/>
    </location>
</feature>
<feature type="domain" description="Plasmodium falciparum erythrocyte membrane protein 1 acidic terminal segment" evidence="4">
    <location>
        <begin position="1691"/>
        <end position="2181"/>
    </location>
</feature>
<evidence type="ECO:0000259" key="6">
    <source>
        <dbReference type="Pfam" id="PF18562"/>
    </source>
</evidence>
<evidence type="ECO:0000259" key="3">
    <source>
        <dbReference type="Pfam" id="PF05424"/>
    </source>
</evidence>
<dbReference type="FunFam" id="1.20.58.1930:FF:000001">
    <property type="entry name" value="Erythrocyte membrane protein 1, PfEMP1"/>
    <property type="match status" value="1"/>
</dbReference>
<dbReference type="InterPro" id="IPR044932">
    <property type="entry name" value="PfEMP1_ATS_sf"/>
</dbReference>
<dbReference type="Pfam" id="PF18562">
    <property type="entry name" value="CIDR1_gamma"/>
    <property type="match status" value="1"/>
</dbReference>
<evidence type="ECO:0000259" key="4">
    <source>
        <dbReference type="Pfam" id="PF15445"/>
    </source>
</evidence>
<dbReference type="Pfam" id="PF15447">
    <property type="entry name" value="NTS"/>
    <property type="match status" value="1"/>
</dbReference>
<dbReference type="FunFam" id="1.20.58.830:FF:000001">
    <property type="entry name" value="Erythrocyte membrane protein 1, PfEMP1"/>
    <property type="match status" value="1"/>
</dbReference>
<feature type="compositionally biased region" description="Pro residues" evidence="1">
    <location>
        <begin position="1665"/>
        <end position="1675"/>
    </location>
</feature>
<feature type="region of interest" description="Disordered" evidence="1">
    <location>
        <begin position="1811"/>
        <end position="1830"/>
    </location>
</feature>
<dbReference type="OrthoDB" id="378897at2759"/>
<protein>
    <submittedName>
        <fullName evidence="8">Erythrocyte membrane protein 1</fullName>
    </submittedName>
</protein>
<feature type="region of interest" description="Disordered" evidence="1">
    <location>
        <begin position="784"/>
        <end position="842"/>
    </location>
</feature>
<dbReference type="InterPro" id="IPR041480">
    <property type="entry name" value="CIDR1_gamma"/>
</dbReference>
<evidence type="ECO:0000259" key="5">
    <source>
        <dbReference type="Pfam" id="PF15447"/>
    </source>
</evidence>
<sequence length="2182" mass="247030">MAPNSAGMNGYSDAKDFLDKIGEVYEEIVKNGDAKTYKQALKGDLQKAASTSLELNYTADTCQLVDDYYNKRVNGNSNRYPCESLSGKDVNRFSDTLGGQCTNSKMRSGGEGACAPYRRLHVCDKNLEQIKAEQITTHNLLAEVCMAAKFEGQSIRGYYPQYETQYPGSGSGSAMCTMLARSFADIGDIVRGKDLFYGNTQEKEQRKQLDDKLKKIFGDIYKELTKNGKTNKEAAKERYKDTANYYELREDWWNANRATIWEAITCGAHGTYFRATCGESRSPSMAKNKCRCDDKSKAGNGDVNIVPTYFDYVPQYLRWFEEWAEDFCRLRKRKLENAKSKCRRVENGKDKYCDLNRYDCEKTASGKHVFVEDEDCKDCQYSCARFVKWIDNQKLEFDKQKNKYTKEMQKYTKEITSGGSGRSSRRKKRSASTTNYDGYERKFYDKFKTGYSDVNKFLDLLSKETTCTKNADIKEGGTINFKNVNSGKNSDGDGSNKTFYRTTYCEACPWCGAQKKSNGGNGWEAKNDTECAKEEKKTYEKKNITDIPILTPEKGKSGIVKKYSKFCKNGANGEKGANGGGQIKNWQCYYDDSNKNSGQNNNNCVEGTWEKFTGKQTVKSYNAFFWDWVYHMLHDSVEWKTELDNCINNESKPCKKNNCNDKCKCYESWVQQKEKEWGKIKEHFGKQKDIVQETHCDPGVTLEFLLDKDELLKIIEGTYGNTEEIQHLRQMLQQAGVGGGGSGGFGTGAMCRTGGANGKNSIIDKLLDHEEKEAKQCKKTQEECEKKKQQQQEQDTSPARSNTGPREDALPPTEEEEDDDDEDDADGTETTQQDTQPKVEVNPCEIVNTLFNDPSNFSDACKLKYGPGGKEKFPNWKCISSGSDSTTERSRVARSADGATGKSDASGSICIPPRRRKLYVGELTKWAEIQLKSQAGGEAAQGNGVSTSTTESSLLHAFVKSAAVETFFLWHRYKKEKEIEKKQQQENGGLDPFLNGDTISGDQTPEQQLKSGNIPPSFLRQMFYTLGDYRDILFSGSNDTTSVSKDTPSRSSNDNLKNIVLLVSENQDEKQKMENIKKAIEQILPKNGTPHPKTIGQTPDKWWERNAEAIWEGMICALTYKDGGEGKPPEQDTKVKEKLLDNNNKPQNSQYEYGSVTISSVPSGDNTPLSKFVERPTYFRYLQEWGENFCVKRKEMLAQIKKDCYKNGGTGEKQYSGDGEDCTQMLPDDPTTLPALGYSCPKSCRFYKKWIERKKIEFNKQSGAYSEQKKKYEDESNGAGRNNGGNEFSKTLESRPEAKDFLQKLVSCKNNNRNENAEDNKKIFDDEGETFQHATDCDPCSEFKVKLEKCNCTGASKANTCNGGRINAENIIDDKNGNENIVMIVSDDSTKQFEGGLKDACKGKGIFEGIRKDVWKCGNVCGYVVCKPENGNGIENQNKIITIRGLVEHWVHNFLEDYNKIRKKLKSCIENGNGSICTSDCGKKCDCVKDWITKKKDEWKEIKKRFLEQYKNPDNYNVRSVLEEVIPENHLVNAKNKIIKLSKFDNFCSCSASAHKQKDSNQDAIDCMLQKLQKKIDDCKNKPSGTDCHPSTPVGDDDDPLEEENQTPDEAQKMIPKICGNMPTQPEQQEEEENICTPAETVKKEAEEKEKEKTNKGDEETEQPAPAPAEPPAAPLAPADEPFDPTILQTTIPFGVALALGSIAFLFLKKKTKSSVGNLFQILQIPKSDYDIPTLKSKNRYIPYRSGTYKGKTYIYMEGDTSGDEDKYIGDITSSDITSSESEYEELDINDIYVPGSPKYKTLIEVVLEPSGNNTTASGKNTPSDTQNDIQNDGIPSSKITDNEWNQLKHDFISNMLQNEPKDVPNDYTSGNSSTNTNITTTSRHNVEEKPFITSIHDRNLYSGEEYNYDMSTNSGNNDLYNGKNNLYSGQNNVYSGIDPTSDNRGPYSDKNDRISDNHHPYSGIDLINDSLSGEPINIYDELLKRKENELFGTNHVKQTSIHSVAKLTNSDPIHNQLNLFHKWLDRHRNMCEKWKNKEDILNKLKEEWNKENNNNGDKTYNSDNKPSHNHVLNTDVSIQIDMHNPKPKNEFTNMDTNPDKSTMDTILDDLEKYNEPYYYDFYKDDIYYDVNDDDKTSVDHINMDHNKMDNNNSDVPTKVQIEMNVINNQELLQNEYPISHM</sequence>
<dbReference type="InterPro" id="IPR008602">
    <property type="entry name" value="Duffy-antigen-binding"/>
</dbReference>
<feature type="domain" description="Duffy-binding-like" evidence="7">
    <location>
        <begin position="1184"/>
        <end position="1334"/>
    </location>
</feature>
<dbReference type="InterPro" id="IPR042202">
    <property type="entry name" value="Duffy-ag-bd_sf"/>
</dbReference>
<feature type="domain" description="Duffy-binding-like" evidence="7">
    <location>
        <begin position="322"/>
        <end position="485"/>
    </location>
</feature>
<feature type="compositionally biased region" description="Basic and acidic residues" evidence="1">
    <location>
        <begin position="1641"/>
        <end position="1658"/>
    </location>
</feature>
<feature type="domain" description="Duffy-binding-like" evidence="2">
    <location>
        <begin position="624"/>
        <end position="783"/>
    </location>
</feature>
<dbReference type="FunFam" id="1.20.1310.20:FF:000001">
    <property type="entry name" value="Erythrocyte membrane protein 1, PfEMP1"/>
    <property type="match status" value="1"/>
</dbReference>
<dbReference type="Gene3D" id="1.20.58.1930">
    <property type="match status" value="1"/>
</dbReference>
<feature type="domain" description="Duffy-binding-like" evidence="2">
    <location>
        <begin position="1446"/>
        <end position="1584"/>
    </location>
</feature>
<dbReference type="InterPro" id="IPR029211">
    <property type="entry name" value="PfEMP1_ATS"/>
</dbReference>
<evidence type="ECO:0000313" key="9">
    <source>
        <dbReference type="Proteomes" id="UP000054566"/>
    </source>
</evidence>
<reference evidence="9" key="2">
    <citation type="submission" date="2015-07" db="EMBL/GenBank/DDBJ databases">
        <title>The genome sequence of Plasmodium falciparum RAJ116.</title>
        <authorList>
            <consortium name="The Broad Institute Genome Sequencing Platform"/>
            <person name="Volkman S.K."/>
            <person name="Neafsey D.E."/>
            <person name="Dash A.P."/>
            <person name="Chitnis C.E."/>
            <person name="Hartl D.L."/>
            <person name="Young S.K."/>
            <person name="Kodira C.D."/>
            <person name="Zeng Q."/>
            <person name="Koehrsen M."/>
            <person name="Godfrey P."/>
            <person name="Alvarado L."/>
            <person name="Berlin A."/>
            <person name="Borenstein D."/>
            <person name="Chen Z."/>
            <person name="Engels R."/>
            <person name="Freedman E."/>
            <person name="Gellesch M."/>
            <person name="Goldberg J."/>
            <person name="Griggs A."/>
            <person name="Gujja S."/>
            <person name="Heiman D."/>
            <person name="Hepburn T."/>
            <person name="Howarth C."/>
            <person name="Jen D."/>
            <person name="Larson L."/>
            <person name="Lewis B."/>
            <person name="Mehta T."/>
            <person name="Park D."/>
            <person name="Pearson M."/>
            <person name="Roberts A."/>
            <person name="Saif S."/>
            <person name="Shea T."/>
            <person name="Shenoy N."/>
            <person name="Sisk P."/>
            <person name="Stolte C."/>
            <person name="Sykes S."/>
            <person name="Walk T."/>
            <person name="White J."/>
            <person name="Yandava C."/>
            <person name="Wirth D.F."/>
            <person name="Nusbaum C."/>
            <person name="Birren B."/>
        </authorList>
    </citation>
    <scope>NUCLEOTIDE SEQUENCE [LARGE SCALE GENOMIC DNA]</scope>
    <source>
        <strain evidence="9">RAJ116</strain>
    </source>
</reference>
<feature type="domain" description="Duffy-antigen binding" evidence="3">
    <location>
        <begin position="909"/>
        <end position="1130"/>
    </location>
</feature>
<feature type="compositionally biased region" description="Polar residues" evidence="1">
    <location>
        <begin position="997"/>
        <end position="1011"/>
    </location>
</feature>
<dbReference type="Pfam" id="PF22672">
    <property type="entry name" value="DBL_C"/>
    <property type="match status" value="2"/>
</dbReference>
<proteinExistence type="predicted"/>
<reference evidence="9" key="1">
    <citation type="submission" date="2015-07" db="EMBL/GenBank/DDBJ databases">
        <title>Annotation of Plasmodium falciparum RAJ116.</title>
        <authorList>
            <consortium name="The Broad Institute Genome Sequencing Platform"/>
            <person name="Volkman S.K."/>
            <person name="Neafsey D.E."/>
            <person name="Dash A.P."/>
            <person name="Chitnis C.E."/>
            <person name="Hartl D.L."/>
            <person name="Young S.K."/>
            <person name="Zeng Q."/>
            <person name="Koehrsen M."/>
            <person name="Alvarado L."/>
            <person name="Berlin A."/>
            <person name="Borenstein D."/>
            <person name="Chapman S.B."/>
            <person name="Chen Z."/>
            <person name="Engels R."/>
            <person name="Freedman E."/>
            <person name="Gellesch M."/>
            <person name="Goldberg J."/>
            <person name="Griggs A."/>
            <person name="Gujja S."/>
            <person name="Heilman E.R."/>
            <person name="Heiman D.I."/>
            <person name="Howarth C."/>
            <person name="Jen D."/>
            <person name="Larson L."/>
            <person name="Mehta T."/>
            <person name="Neiman D."/>
            <person name="Park D."/>
            <person name="Pearson M."/>
            <person name="Roberts A."/>
            <person name="Saif S."/>
            <person name="Shea T."/>
            <person name="Shenoy N."/>
            <person name="Sisk P."/>
            <person name="Stolte C."/>
            <person name="Sykes S."/>
            <person name="Walk T."/>
            <person name="White J."/>
            <person name="Yandava C."/>
            <person name="Haas B."/>
            <person name="Henn M.R."/>
            <person name="Nusbaum C."/>
            <person name="Birren B."/>
        </authorList>
    </citation>
    <scope>NUCLEOTIDE SEQUENCE [LARGE SCALE GENOMIC DNA]</scope>
    <source>
        <strain evidence="9">RAJ116</strain>
    </source>
</reference>
<feature type="compositionally biased region" description="Acidic residues" evidence="1">
    <location>
        <begin position="1595"/>
        <end position="1607"/>
    </location>
</feature>